<dbReference type="EMBL" id="QPIW01000004">
    <property type="protein sequence ID" value="RDB06704.1"/>
    <property type="molecule type" value="Genomic_DNA"/>
</dbReference>
<evidence type="ECO:0000256" key="2">
    <source>
        <dbReference type="SAM" id="Phobius"/>
    </source>
</evidence>
<feature type="transmembrane region" description="Helical" evidence="2">
    <location>
        <begin position="12"/>
        <end position="30"/>
    </location>
</feature>
<keyword evidence="2" id="KW-0472">Membrane</keyword>
<evidence type="ECO:0000313" key="3">
    <source>
        <dbReference type="EMBL" id="RDB06704.1"/>
    </source>
</evidence>
<reference evidence="3 4" key="1">
    <citation type="submission" date="2018-07" db="EMBL/GenBank/DDBJ databases">
        <title>Genome analysis of Runella aurantiaca.</title>
        <authorList>
            <person name="Yang X."/>
        </authorList>
    </citation>
    <scope>NUCLEOTIDE SEQUENCE [LARGE SCALE GENOMIC DNA]</scope>
    <source>
        <strain evidence="3 4">YX9</strain>
    </source>
</reference>
<dbReference type="Proteomes" id="UP000253141">
    <property type="component" value="Unassembled WGS sequence"/>
</dbReference>
<sequence>MEWTAQNSKTIAAMLALLLTTSAIGGLYYWDKSGDVAKERDKNALKADSLLSVKLNLERDINHLSLDLNSAQRENAGITKKLASTQTFLAQKNRIVAKLTQETNAQKDDLGALREQVAELDALKSELKAEIENYQSQKDKWLVDNNQLKTANETLQIQINDLNGKLNGMVPKSVVTATNFRVDVLKNNHKVTAKAKKANTIMVSFTLPALLTTEGNQQVFLSLTDVENRPMSGAIQQLSVNANETTLAVPVHATQSLDFGKNPQKAIFEFTPNEKIANGIYRASIYTENTYLGSVEFQLRDSFLFF</sequence>
<keyword evidence="1" id="KW-0175">Coiled coil</keyword>
<keyword evidence="2" id="KW-1133">Transmembrane helix</keyword>
<comment type="caution">
    <text evidence="3">The sequence shown here is derived from an EMBL/GenBank/DDBJ whole genome shotgun (WGS) entry which is preliminary data.</text>
</comment>
<keyword evidence="2" id="KW-0812">Transmembrane</keyword>
<feature type="coiled-coil region" evidence="1">
    <location>
        <begin position="54"/>
        <end position="165"/>
    </location>
</feature>
<dbReference type="RefSeq" id="WP_114460601.1">
    <property type="nucleotide sequence ID" value="NZ_QPIW01000004.1"/>
</dbReference>
<protein>
    <submittedName>
        <fullName evidence="3">Uncharacterized protein</fullName>
    </submittedName>
</protein>
<evidence type="ECO:0000313" key="4">
    <source>
        <dbReference type="Proteomes" id="UP000253141"/>
    </source>
</evidence>
<keyword evidence="4" id="KW-1185">Reference proteome</keyword>
<dbReference type="OrthoDB" id="936592at2"/>
<accession>A0A369IHE7</accession>
<organism evidence="3 4">
    <name type="scientific">Runella aurantiaca</name>
    <dbReference type="NCBI Taxonomy" id="2282308"/>
    <lineage>
        <taxon>Bacteria</taxon>
        <taxon>Pseudomonadati</taxon>
        <taxon>Bacteroidota</taxon>
        <taxon>Cytophagia</taxon>
        <taxon>Cytophagales</taxon>
        <taxon>Spirosomataceae</taxon>
        <taxon>Runella</taxon>
    </lineage>
</organism>
<proteinExistence type="predicted"/>
<gene>
    <name evidence="3" type="ORF">DVG78_08185</name>
</gene>
<evidence type="ECO:0000256" key="1">
    <source>
        <dbReference type="SAM" id="Coils"/>
    </source>
</evidence>
<dbReference type="AlphaFoldDB" id="A0A369IHE7"/>
<name>A0A369IHE7_9BACT</name>